<evidence type="ECO:0000313" key="5">
    <source>
        <dbReference type="Proteomes" id="UP000317835"/>
    </source>
</evidence>
<dbReference type="KEGG" id="tpla:ElP_15930"/>
<evidence type="ECO:0000259" key="3">
    <source>
        <dbReference type="SMART" id="SM00470"/>
    </source>
</evidence>
<comment type="similarity">
    <text evidence="1">Belongs to the ParB family.</text>
</comment>
<dbReference type="Proteomes" id="UP000317835">
    <property type="component" value="Chromosome"/>
</dbReference>
<dbReference type="OrthoDB" id="9802051at2"/>
<dbReference type="Pfam" id="PF02195">
    <property type="entry name" value="ParB_N"/>
    <property type="match status" value="1"/>
</dbReference>
<protein>
    <submittedName>
        <fullName evidence="4">Putative chromosome-partitioning protein ParB</fullName>
    </submittedName>
</protein>
<dbReference type="PANTHER" id="PTHR33375">
    <property type="entry name" value="CHROMOSOME-PARTITIONING PROTEIN PARB-RELATED"/>
    <property type="match status" value="1"/>
</dbReference>
<dbReference type="NCBIfam" id="TIGR00180">
    <property type="entry name" value="parB_part"/>
    <property type="match status" value="1"/>
</dbReference>
<dbReference type="InterPro" id="IPR003115">
    <property type="entry name" value="ParB_N"/>
</dbReference>
<feature type="domain" description="ParB-like N-terminal" evidence="3">
    <location>
        <begin position="84"/>
        <end position="177"/>
    </location>
</feature>
<dbReference type="GO" id="GO:0007059">
    <property type="term" value="P:chromosome segregation"/>
    <property type="evidence" value="ECO:0007669"/>
    <property type="project" value="TreeGrafter"/>
</dbReference>
<dbReference type="SUPFAM" id="SSF110849">
    <property type="entry name" value="ParB/Sulfiredoxin"/>
    <property type="match status" value="1"/>
</dbReference>
<accession>A0A518GYN7</accession>
<proteinExistence type="inferred from homology"/>
<dbReference type="SUPFAM" id="SSF109709">
    <property type="entry name" value="KorB DNA-binding domain-like"/>
    <property type="match status" value="1"/>
</dbReference>
<name>A0A518GYN7_9BACT</name>
<dbReference type="SMART" id="SM00470">
    <property type="entry name" value="ParB"/>
    <property type="match status" value="1"/>
</dbReference>
<dbReference type="GO" id="GO:0005694">
    <property type="term" value="C:chromosome"/>
    <property type="evidence" value="ECO:0007669"/>
    <property type="project" value="TreeGrafter"/>
</dbReference>
<gene>
    <name evidence="4" type="primary">parB_2</name>
    <name evidence="4" type="ORF">ElP_15930</name>
</gene>
<organism evidence="4 5">
    <name type="scientific">Tautonia plasticadhaerens</name>
    <dbReference type="NCBI Taxonomy" id="2527974"/>
    <lineage>
        <taxon>Bacteria</taxon>
        <taxon>Pseudomonadati</taxon>
        <taxon>Planctomycetota</taxon>
        <taxon>Planctomycetia</taxon>
        <taxon>Isosphaerales</taxon>
        <taxon>Isosphaeraceae</taxon>
        <taxon>Tautonia</taxon>
    </lineage>
</organism>
<dbReference type="PANTHER" id="PTHR33375:SF1">
    <property type="entry name" value="CHROMOSOME-PARTITIONING PROTEIN PARB-RELATED"/>
    <property type="match status" value="1"/>
</dbReference>
<sequence length="385" mass="42382">MMGSCYEGGRGDDRGDPKPGFQIAHILVSLAQRALGIAPLFGFDPGRQHETRRGFCRFSRAQTREGSLSAALGSNGEVRAGSTLDVPWTLIRPFADQPRHYFDEVALLELARSIRQVGQLQPALVCPITDPSHQFELIDGQRRWHAVQIAEIDTLRVEVREVSGPEEQFLLSFVANCGRANNTPMEYAHGCGRLRENGATLQEIADTIGRSVAFVQQHLVFLDLHPDLQARLEPKVGKAEQMTKQMALLLAQFSHEEQITLFKRARGQTAAKAKLTIVQAMQAQTRRTRQTHDEPGPSSTGRKPTAQGMAGLGRSSRPSEILGVIRTAVGGLLTSIELWQARGDLDRLGEAARDAPSTATELLKETRALQKKLDAIVAEAERAFR</sequence>
<dbReference type="InterPro" id="IPR050336">
    <property type="entry name" value="Chromosome_partition/occlusion"/>
</dbReference>
<dbReference type="GO" id="GO:0003677">
    <property type="term" value="F:DNA binding"/>
    <property type="evidence" value="ECO:0007669"/>
    <property type="project" value="InterPro"/>
</dbReference>
<dbReference type="EMBL" id="CP036426">
    <property type="protein sequence ID" value="QDV33716.1"/>
    <property type="molecule type" value="Genomic_DNA"/>
</dbReference>
<keyword evidence="5" id="KW-1185">Reference proteome</keyword>
<dbReference type="Gene3D" id="3.90.1530.30">
    <property type="match status" value="1"/>
</dbReference>
<dbReference type="Gene3D" id="1.10.10.2830">
    <property type="match status" value="1"/>
</dbReference>
<feature type="region of interest" description="Disordered" evidence="2">
    <location>
        <begin position="283"/>
        <end position="315"/>
    </location>
</feature>
<dbReference type="InterPro" id="IPR036086">
    <property type="entry name" value="ParB/Sulfiredoxin_sf"/>
</dbReference>
<dbReference type="InterPro" id="IPR004437">
    <property type="entry name" value="ParB/RepB/Spo0J"/>
</dbReference>
<reference evidence="4 5" key="1">
    <citation type="submission" date="2019-02" db="EMBL/GenBank/DDBJ databases">
        <title>Deep-cultivation of Planctomycetes and their phenomic and genomic characterization uncovers novel biology.</title>
        <authorList>
            <person name="Wiegand S."/>
            <person name="Jogler M."/>
            <person name="Boedeker C."/>
            <person name="Pinto D."/>
            <person name="Vollmers J."/>
            <person name="Rivas-Marin E."/>
            <person name="Kohn T."/>
            <person name="Peeters S.H."/>
            <person name="Heuer A."/>
            <person name="Rast P."/>
            <person name="Oberbeckmann S."/>
            <person name="Bunk B."/>
            <person name="Jeske O."/>
            <person name="Meyerdierks A."/>
            <person name="Storesund J.E."/>
            <person name="Kallscheuer N."/>
            <person name="Luecker S."/>
            <person name="Lage O.M."/>
            <person name="Pohl T."/>
            <person name="Merkel B.J."/>
            <person name="Hornburger P."/>
            <person name="Mueller R.-W."/>
            <person name="Bruemmer F."/>
            <person name="Labrenz M."/>
            <person name="Spormann A.M."/>
            <person name="Op den Camp H."/>
            <person name="Overmann J."/>
            <person name="Amann R."/>
            <person name="Jetten M.S.M."/>
            <person name="Mascher T."/>
            <person name="Medema M.H."/>
            <person name="Devos D.P."/>
            <person name="Kaster A.-K."/>
            <person name="Ovreas L."/>
            <person name="Rohde M."/>
            <person name="Galperin M.Y."/>
            <person name="Jogler C."/>
        </authorList>
    </citation>
    <scope>NUCLEOTIDE SEQUENCE [LARGE SCALE GENOMIC DNA]</scope>
    <source>
        <strain evidence="4 5">ElP</strain>
    </source>
</reference>
<dbReference type="AlphaFoldDB" id="A0A518GYN7"/>
<evidence type="ECO:0000256" key="1">
    <source>
        <dbReference type="ARBA" id="ARBA00006295"/>
    </source>
</evidence>
<evidence type="ECO:0000313" key="4">
    <source>
        <dbReference type="EMBL" id="QDV33716.1"/>
    </source>
</evidence>
<evidence type="ECO:0000256" key="2">
    <source>
        <dbReference type="SAM" id="MobiDB-lite"/>
    </source>
</evidence>